<protein>
    <submittedName>
        <fullName evidence="1">Uncharacterized protein</fullName>
    </submittedName>
</protein>
<dbReference type="EMBL" id="JBHTEK010000006">
    <property type="protein sequence ID" value="MFC7671210.1"/>
    <property type="molecule type" value="Genomic_DNA"/>
</dbReference>
<sequence>MKKVPAPTAPAATAEMELLAEALLHHDAFPLATALRRALRDRGEYVPDEEEELLWNYTDRIFIERMWAGFRFVTRDDEPLLCIGPLQVFEESISGMLRTRCRVWYGSEALREWQRQEVAARPFTY</sequence>
<proteinExistence type="predicted"/>
<evidence type="ECO:0000313" key="2">
    <source>
        <dbReference type="Proteomes" id="UP001596513"/>
    </source>
</evidence>
<keyword evidence="2" id="KW-1185">Reference proteome</keyword>
<evidence type="ECO:0000313" key="1">
    <source>
        <dbReference type="EMBL" id="MFC7671210.1"/>
    </source>
</evidence>
<dbReference type="RefSeq" id="WP_380207196.1">
    <property type="nucleotide sequence ID" value="NZ_JBHTEK010000006.1"/>
</dbReference>
<dbReference type="Proteomes" id="UP001596513">
    <property type="component" value="Unassembled WGS sequence"/>
</dbReference>
<reference evidence="2" key="1">
    <citation type="journal article" date="2019" name="Int. J. Syst. Evol. Microbiol.">
        <title>The Global Catalogue of Microorganisms (GCM) 10K type strain sequencing project: providing services to taxonomists for standard genome sequencing and annotation.</title>
        <authorList>
            <consortium name="The Broad Institute Genomics Platform"/>
            <consortium name="The Broad Institute Genome Sequencing Center for Infectious Disease"/>
            <person name="Wu L."/>
            <person name="Ma J."/>
        </authorList>
    </citation>
    <scope>NUCLEOTIDE SEQUENCE [LARGE SCALE GENOMIC DNA]</scope>
    <source>
        <strain evidence="2">JCM 19635</strain>
    </source>
</reference>
<comment type="caution">
    <text evidence="1">The sequence shown here is derived from an EMBL/GenBank/DDBJ whole genome shotgun (WGS) entry which is preliminary data.</text>
</comment>
<gene>
    <name evidence="1" type="ORF">ACFQT0_30290</name>
</gene>
<name>A0ABW2UCJ3_9BACT</name>
<organism evidence="1 2">
    <name type="scientific">Hymenobacter humi</name>
    <dbReference type="NCBI Taxonomy" id="1411620"/>
    <lineage>
        <taxon>Bacteria</taxon>
        <taxon>Pseudomonadati</taxon>
        <taxon>Bacteroidota</taxon>
        <taxon>Cytophagia</taxon>
        <taxon>Cytophagales</taxon>
        <taxon>Hymenobacteraceae</taxon>
        <taxon>Hymenobacter</taxon>
    </lineage>
</organism>
<accession>A0ABW2UCJ3</accession>